<geneLocation type="plasmid" evidence="3">
    <name>pGL</name>
</geneLocation>
<name>E9NQ37_9ENTE</name>
<feature type="coiled-coil region" evidence="1">
    <location>
        <begin position="83"/>
        <end position="198"/>
    </location>
</feature>
<keyword evidence="1" id="KW-0175">Coiled coil</keyword>
<protein>
    <recommendedName>
        <fullName evidence="2">Regulator of chromosome segregation-like C-terminal domain-containing protein</fullName>
    </recommendedName>
</protein>
<evidence type="ECO:0000256" key="1">
    <source>
        <dbReference type="SAM" id="Coils"/>
    </source>
</evidence>
<feature type="domain" description="Regulator of chromosome segregation-like C-terminal" evidence="2">
    <location>
        <begin position="102"/>
        <end position="139"/>
    </location>
</feature>
<dbReference type="InterPro" id="IPR007489">
    <property type="entry name" value="RocS-like_C"/>
</dbReference>
<dbReference type="AlphaFoldDB" id="E9NQ37"/>
<sequence>MQPKETFTIKELSELFEISRQAISKHVDKLDPSLLAKNERGYKVVLRSGVLQLASNLGNQRLLDRLHEYEQDNDKNVYISSKNVIVNELLDKLREENEFLREQLSLKEQNNSNMQKLLDQQQQLHLQANQRIEHLEKQLAIEPPKDETADKKDEEAIQSYQEKIQELEKQVAEDEKINAELYEEYERLSKLEKEWSQQATNKKWFQFWKRG</sequence>
<dbReference type="EMBL" id="HQ696461">
    <property type="protein sequence ID" value="ADW93774.1"/>
    <property type="molecule type" value="Genomic_DNA"/>
</dbReference>
<evidence type="ECO:0000313" key="3">
    <source>
        <dbReference type="EMBL" id="ADW93774.1"/>
    </source>
</evidence>
<reference evidence="3" key="1">
    <citation type="journal article" date="2012" name="Microbiology">
        <title>Molecular analysis of the bacteriocin-encoding plasmid pDGL1 from Enterococcus durans and genetic characterization of the durancin GL locus.</title>
        <authorList>
            <person name="Du L."/>
            <person name="Somkuti G.A."/>
            <person name="Renye J.A.Jr."/>
        </authorList>
    </citation>
    <scope>NUCLEOTIDE SEQUENCE</scope>
    <source>
        <strain evidence="3">41D</strain>
        <plasmid evidence="3">pGL</plasmid>
    </source>
</reference>
<accession>E9NQ37</accession>
<organism evidence="3">
    <name type="scientific">Enterococcus durans</name>
    <dbReference type="NCBI Taxonomy" id="53345"/>
    <lineage>
        <taxon>Bacteria</taxon>
        <taxon>Bacillati</taxon>
        <taxon>Bacillota</taxon>
        <taxon>Bacilli</taxon>
        <taxon>Lactobacillales</taxon>
        <taxon>Enterococcaceae</taxon>
        <taxon>Enterococcus</taxon>
    </lineage>
</organism>
<keyword evidence="3" id="KW-0614">Plasmid</keyword>
<evidence type="ECO:0000259" key="2">
    <source>
        <dbReference type="Pfam" id="PF04394"/>
    </source>
</evidence>
<proteinExistence type="predicted"/>
<dbReference type="Pfam" id="PF04394">
    <property type="entry name" value="DUF536"/>
    <property type="match status" value="1"/>
</dbReference>
<dbReference type="RefSeq" id="WP_015060392.1">
    <property type="nucleotide sequence ID" value="NC_019240.1"/>
</dbReference>